<protein>
    <submittedName>
        <fullName evidence="1">Uncharacterized protein</fullName>
    </submittedName>
</protein>
<dbReference type="HOGENOM" id="CLU_2735568_0_0_11"/>
<dbReference type="EMBL" id="AP012204">
    <property type="protein sequence ID" value="BAK37040.1"/>
    <property type="molecule type" value="Genomic_DNA"/>
</dbReference>
<evidence type="ECO:0000313" key="2">
    <source>
        <dbReference type="Proteomes" id="UP000007947"/>
    </source>
</evidence>
<proteinExistence type="predicted"/>
<dbReference type="AlphaFoldDB" id="F5XR18"/>
<evidence type="ECO:0000313" key="1">
    <source>
        <dbReference type="EMBL" id="BAK37040.1"/>
    </source>
</evidence>
<dbReference type="Proteomes" id="UP000007947">
    <property type="component" value="Chromosome"/>
</dbReference>
<accession>F5XR18</accession>
<organism evidence="1 2">
    <name type="scientific">Microlunatus phosphovorus (strain ATCC 700054 / DSM 10555 / JCM 9379 / NBRC 101784 / NCIMB 13414 / VKM Ac-1990 / NM-1)</name>
    <dbReference type="NCBI Taxonomy" id="1032480"/>
    <lineage>
        <taxon>Bacteria</taxon>
        <taxon>Bacillati</taxon>
        <taxon>Actinomycetota</taxon>
        <taxon>Actinomycetes</taxon>
        <taxon>Propionibacteriales</taxon>
        <taxon>Propionibacteriaceae</taxon>
        <taxon>Microlunatus</taxon>
    </lineage>
</organism>
<gene>
    <name evidence="1" type="ordered locus">MLP_40260</name>
</gene>
<keyword evidence="2" id="KW-1185">Reference proteome</keyword>
<name>F5XR18_MICPN</name>
<dbReference type="KEGG" id="mph:MLP_40260"/>
<reference evidence="1 2" key="1">
    <citation type="submission" date="2011-05" db="EMBL/GenBank/DDBJ databases">
        <title>Whole genome sequence of Microlunatus phosphovorus NM-1.</title>
        <authorList>
            <person name="Hosoyama A."/>
            <person name="Sasaki K."/>
            <person name="Harada T."/>
            <person name="Igarashi R."/>
            <person name="Kawakoshi A."/>
            <person name="Sasagawa M."/>
            <person name="Fukada J."/>
            <person name="Nakamura S."/>
            <person name="Katano Y."/>
            <person name="Hanada S."/>
            <person name="Kamagata Y."/>
            <person name="Nakamura N."/>
            <person name="Yamazaki S."/>
            <person name="Fujita N."/>
        </authorList>
    </citation>
    <scope>NUCLEOTIDE SEQUENCE [LARGE SCALE GENOMIC DNA]</scope>
    <source>
        <strain evidence="2">ATCC 700054 / DSM 10555 / JCM 9379 / NBRC 101784 / NCIMB 13414 / VKM Ac-1990 / NM-1</strain>
    </source>
</reference>
<sequence>MSVSATQVNCRLDVVLVPDGYLLRMPKDSTVSAEGPNVAVVSSSRDSGEYSLRVSGKAPVEFTASDDQSDC</sequence>
<dbReference type="RefSeq" id="WP_013864881.1">
    <property type="nucleotide sequence ID" value="NC_015635.1"/>
</dbReference>
<dbReference type="STRING" id="1032480.MLP_40260"/>